<proteinExistence type="inferred from homology"/>
<dbReference type="InterPro" id="IPR007327">
    <property type="entry name" value="TPD52"/>
</dbReference>
<evidence type="ECO:0008006" key="6">
    <source>
        <dbReference type="Google" id="ProtNLM"/>
    </source>
</evidence>
<feature type="region of interest" description="Disordered" evidence="3">
    <location>
        <begin position="161"/>
        <end position="190"/>
    </location>
</feature>
<organism evidence="4 5">
    <name type="scientific">Hypsibius exemplaris</name>
    <name type="common">Freshwater tardigrade</name>
    <dbReference type="NCBI Taxonomy" id="2072580"/>
    <lineage>
        <taxon>Eukaryota</taxon>
        <taxon>Metazoa</taxon>
        <taxon>Ecdysozoa</taxon>
        <taxon>Tardigrada</taxon>
        <taxon>Eutardigrada</taxon>
        <taxon>Parachela</taxon>
        <taxon>Hypsibioidea</taxon>
        <taxon>Hypsibiidae</taxon>
        <taxon>Hypsibius</taxon>
    </lineage>
</organism>
<gene>
    <name evidence="4" type="ORF">BV898_04399</name>
</gene>
<dbReference type="PANTHER" id="PTHR19307">
    <property type="entry name" value="TUMOR PROTEIN D52"/>
    <property type="match status" value="1"/>
</dbReference>
<evidence type="ECO:0000256" key="3">
    <source>
        <dbReference type="SAM" id="MobiDB-lite"/>
    </source>
</evidence>
<keyword evidence="5" id="KW-1185">Reference proteome</keyword>
<name>A0A1W0X350_HYPEX</name>
<feature type="compositionally biased region" description="Basic and acidic residues" evidence="3">
    <location>
        <begin position="165"/>
        <end position="176"/>
    </location>
</feature>
<comment type="similarity">
    <text evidence="1">Belongs to the TPD52 family.</text>
</comment>
<evidence type="ECO:0000313" key="5">
    <source>
        <dbReference type="Proteomes" id="UP000192578"/>
    </source>
</evidence>
<keyword evidence="2" id="KW-0175">Coiled coil</keyword>
<evidence type="ECO:0000256" key="2">
    <source>
        <dbReference type="ARBA" id="ARBA00023054"/>
    </source>
</evidence>
<dbReference type="AlphaFoldDB" id="A0A1W0X350"/>
<sequence length="190" mass="21188">MNNNQGQLPTDQDTFYDPVEDGAHDNREVNELTPEERARLQEEWKQELTKTEEEIDTLRRVLGSKLRHAQELKRKLGVTVWSEVQSDLAEGIKTVRESSAYVKTSETLKTAADKTNTMFQSLTGETKKKMGELRNTAAFRSVEGAVTGAVTAVKAKVSEVATPAADRERTTFESELNKVNNGSSPTTEKQ</sequence>
<dbReference type="EMBL" id="MTYJ01000021">
    <property type="protein sequence ID" value="OQV21830.1"/>
    <property type="molecule type" value="Genomic_DNA"/>
</dbReference>
<feature type="compositionally biased region" description="Polar residues" evidence="3">
    <location>
        <begin position="1"/>
        <end position="13"/>
    </location>
</feature>
<feature type="compositionally biased region" description="Polar residues" evidence="3">
    <location>
        <begin position="177"/>
        <end position="190"/>
    </location>
</feature>
<comment type="caution">
    <text evidence="4">The sequence shown here is derived from an EMBL/GenBank/DDBJ whole genome shotgun (WGS) entry which is preliminary data.</text>
</comment>
<dbReference type="OrthoDB" id="10000687at2759"/>
<dbReference type="GO" id="GO:0005737">
    <property type="term" value="C:cytoplasm"/>
    <property type="evidence" value="ECO:0007669"/>
    <property type="project" value="TreeGrafter"/>
</dbReference>
<accession>A0A1W0X350</accession>
<reference evidence="5" key="1">
    <citation type="submission" date="2017-01" db="EMBL/GenBank/DDBJ databases">
        <title>Comparative genomics of anhydrobiosis in the tardigrade Hypsibius dujardini.</title>
        <authorList>
            <person name="Yoshida Y."/>
            <person name="Koutsovoulos G."/>
            <person name="Laetsch D."/>
            <person name="Stevens L."/>
            <person name="Kumar S."/>
            <person name="Horikawa D."/>
            <person name="Ishino K."/>
            <person name="Komine S."/>
            <person name="Tomita M."/>
            <person name="Blaxter M."/>
            <person name="Arakawa K."/>
        </authorList>
    </citation>
    <scope>NUCLEOTIDE SEQUENCE [LARGE SCALE GENOMIC DNA]</scope>
    <source>
        <strain evidence="5">Z151</strain>
    </source>
</reference>
<feature type="compositionally biased region" description="Basic and acidic residues" evidence="3">
    <location>
        <begin position="21"/>
        <end position="36"/>
    </location>
</feature>
<dbReference type="PANTHER" id="PTHR19307:SF14">
    <property type="entry name" value="TUMOR PROTEIN D52"/>
    <property type="match status" value="1"/>
</dbReference>
<dbReference type="Proteomes" id="UP000192578">
    <property type="component" value="Unassembled WGS sequence"/>
</dbReference>
<evidence type="ECO:0000256" key="1">
    <source>
        <dbReference type="ARBA" id="ARBA00005702"/>
    </source>
</evidence>
<dbReference type="Pfam" id="PF04201">
    <property type="entry name" value="TPD52"/>
    <property type="match status" value="1"/>
</dbReference>
<feature type="region of interest" description="Disordered" evidence="3">
    <location>
        <begin position="1"/>
        <end position="36"/>
    </location>
</feature>
<evidence type="ECO:0000313" key="4">
    <source>
        <dbReference type="EMBL" id="OQV21830.1"/>
    </source>
</evidence>
<protein>
    <recommendedName>
        <fullName evidence="6">Tumor protein D54</fullName>
    </recommendedName>
</protein>